<feature type="transmembrane region" description="Helical" evidence="8">
    <location>
        <begin position="477"/>
        <end position="501"/>
    </location>
</feature>
<evidence type="ECO:0000256" key="7">
    <source>
        <dbReference type="ARBA" id="ARBA00023180"/>
    </source>
</evidence>
<keyword evidence="6" id="KW-0675">Receptor</keyword>
<name>A0A9P0A097_BEMTA</name>
<keyword evidence="3 8" id="KW-0812">Transmembrane</keyword>
<evidence type="ECO:0000256" key="8">
    <source>
        <dbReference type="SAM" id="Phobius"/>
    </source>
</evidence>
<keyword evidence="5 8" id="KW-0472">Membrane</keyword>
<accession>A0A9P0A097</accession>
<feature type="transmembrane region" description="Helical" evidence="8">
    <location>
        <begin position="408"/>
        <end position="427"/>
    </location>
</feature>
<evidence type="ECO:0000313" key="10">
    <source>
        <dbReference type="Proteomes" id="UP001152759"/>
    </source>
</evidence>
<dbReference type="EMBL" id="OU963871">
    <property type="protein sequence ID" value="CAH0383513.1"/>
    <property type="molecule type" value="Genomic_DNA"/>
</dbReference>
<dbReference type="GO" id="GO:0005886">
    <property type="term" value="C:plasma membrane"/>
    <property type="evidence" value="ECO:0007669"/>
    <property type="project" value="UniProtKB-SubCell"/>
</dbReference>
<feature type="transmembrane region" description="Helical" evidence="8">
    <location>
        <begin position="1127"/>
        <end position="1145"/>
    </location>
</feature>
<protein>
    <recommendedName>
        <fullName evidence="11">Ionotropic receptor</fullName>
    </recommendedName>
</protein>
<reference evidence="9" key="1">
    <citation type="submission" date="2021-12" db="EMBL/GenBank/DDBJ databases">
        <authorList>
            <person name="King R."/>
        </authorList>
    </citation>
    <scope>NUCLEOTIDE SEQUENCE</scope>
</reference>
<keyword evidence="2" id="KW-1003">Cell membrane</keyword>
<dbReference type="PANTHER" id="PTHR42643:SF38">
    <property type="entry name" value="IONOTROPIC RECEPTOR 100A"/>
    <property type="match status" value="1"/>
</dbReference>
<evidence type="ECO:0000256" key="6">
    <source>
        <dbReference type="ARBA" id="ARBA00023170"/>
    </source>
</evidence>
<comment type="subcellular location">
    <subcellularLocation>
        <location evidence="1">Cell membrane</location>
        <topology evidence="1">Multi-pass membrane protein</topology>
    </subcellularLocation>
</comment>
<keyword evidence="4 8" id="KW-1133">Transmembrane helix</keyword>
<evidence type="ECO:0000256" key="3">
    <source>
        <dbReference type="ARBA" id="ARBA00022692"/>
    </source>
</evidence>
<gene>
    <name evidence="9" type="ORF">BEMITA_LOCUS2954</name>
</gene>
<sequence length="1399" mass="161988">MISLHSSTPTMSNLTIFLTKVCTFTLQRSKHNLIHIVTLTPKFDSTDLIHNLHDTAIPTLQVNDIQATRPHFADTKPKTMLFMLDELSSILSLIVGSQNFGKSGAATTSNTFPVFLPVSKKVENHPLNLPNICVHYEAKLKLSFMDPKRPCNESITVSDVDLREESTMPDKLFNQLRGLYINNVWNSKCYLIFHVSNALQAQHFSEGNYFEATDPIHPLRFIFHFIWRTFRGQKTLICLREACYQYDPFFENIKMYAGGHNEEFFDFSWYLMNGKVITSFFHTTEPFAFDNRVDDDCNWGRIEQFYIGMVAFIERRNGILNPIPDDHDYHIDLRKALLNVSNHPESFEYGLKYGVDLHAIGSGVGNLANLRHFDTSSTFDSCQLTLRIPRKGYIPQDVVPFYCFSPTVWIFILITLFTFTLVHFTLVNSRRAIFRSSDIDQIRRDRELFPTAMTIYRYILGISQPRLIMIELITGKIVFIVIVSSMLIFITLFQSGMFSLLSSRVRYEDLDSLKAIEESDLAVQSSDIETDMQYLGNDSEFGWIRQRLTDGYRIECERINSLLQDIDDYLFLNETMVNTTEKRVARRELAAMLKCNAFLTRMSTKYTELRDLIYFDSKRETVYEFHIARERLMTYPLMFFMLRNSFYRDAVNDYLSRILEGGLDTATTGYVQVSDFKKYQVKENDEDVRPFTLTDLRLAFVSMILGWFLSGWCFVLELLGSKHKLIHIINISPKFDSTALIRTLHDTVIPTLQVTDIQAMSPQFTDTEPKTMLFIVDDLSSILNIILGSQHLGKVGAAASLENIEEMSKFLNATQQPFSLPNFCIHHVGELNLSFMDPTRPCDENLYVSESHVRDHSILPDTLFNQVRGLHMSNVWNSRSYLIFYVLSTSQAPQISGENTLQGDELMYSIRFLFKAMWRFYRGQKTLICLKEVCFRYDPFFELIQIYEGENDDKFFDFSWYSMNGKKLSSSILDLRPFHFDAIVNDLCTVNSFIPIYQIMWMLVMRRGGDLEIKLIEESPESSPDKLMGNMHAHQYVSLLTISQDSQRDSNLENSPSNLSSHLDYLEYGMKFGVDLWIFAGGSVNLENLHGFEITPTLESCQLTVRLPRKGYVPQDVAPFYCFSPTLWIFVIITIFIFALANYLLSYAHTDIFRSTESEDATMDPGSLSTAMTIYMYILGIGLPRVTAIELMTGKIVFFVIVFSMMIFITLFQSGMFSLLSSQVRYEDIDTLKAIEESDLVVQSSDLGMDAQFLGNDSEFNWIRQRLTDGYQFKSDKKCLNLRSLDINANLSGMNYNIDERCLARAEIDTMLKSNAFLTRMSTKYTELKDLIYFDPVTESKYEFHIVQERLKSYPLTYFMQRNSFYTDTLNDKLFRLVESVYNHPYWGVNYNVCKCYDY</sequence>
<dbReference type="InterPro" id="IPR052192">
    <property type="entry name" value="Insect_Ionotropic_Sensory_Rcpt"/>
</dbReference>
<feature type="transmembrane region" description="Helical" evidence="8">
    <location>
        <begin position="1166"/>
        <end position="1184"/>
    </location>
</feature>
<organism evidence="9 10">
    <name type="scientific">Bemisia tabaci</name>
    <name type="common">Sweetpotato whitefly</name>
    <name type="synonym">Aleurodes tabaci</name>
    <dbReference type="NCBI Taxonomy" id="7038"/>
    <lineage>
        <taxon>Eukaryota</taxon>
        <taxon>Metazoa</taxon>
        <taxon>Ecdysozoa</taxon>
        <taxon>Arthropoda</taxon>
        <taxon>Hexapoda</taxon>
        <taxon>Insecta</taxon>
        <taxon>Pterygota</taxon>
        <taxon>Neoptera</taxon>
        <taxon>Paraneoptera</taxon>
        <taxon>Hemiptera</taxon>
        <taxon>Sternorrhyncha</taxon>
        <taxon>Aleyrodoidea</taxon>
        <taxon>Aleyrodidae</taxon>
        <taxon>Aleyrodinae</taxon>
        <taxon>Bemisia</taxon>
    </lineage>
</organism>
<evidence type="ECO:0000256" key="5">
    <source>
        <dbReference type="ARBA" id="ARBA00023136"/>
    </source>
</evidence>
<dbReference type="Gene3D" id="1.10.287.70">
    <property type="match status" value="2"/>
</dbReference>
<evidence type="ECO:0008006" key="11">
    <source>
        <dbReference type="Google" id="ProtNLM"/>
    </source>
</evidence>
<feature type="transmembrane region" description="Helical" evidence="8">
    <location>
        <begin position="1196"/>
        <end position="1220"/>
    </location>
</feature>
<evidence type="ECO:0000256" key="2">
    <source>
        <dbReference type="ARBA" id="ARBA00022475"/>
    </source>
</evidence>
<keyword evidence="7" id="KW-0325">Glycoprotein</keyword>
<feature type="transmembrane region" description="Helical" evidence="8">
    <location>
        <begin position="698"/>
        <end position="719"/>
    </location>
</feature>
<evidence type="ECO:0000313" key="9">
    <source>
        <dbReference type="EMBL" id="CAH0383513.1"/>
    </source>
</evidence>
<dbReference type="Proteomes" id="UP001152759">
    <property type="component" value="Chromosome 10"/>
</dbReference>
<evidence type="ECO:0000256" key="4">
    <source>
        <dbReference type="ARBA" id="ARBA00022989"/>
    </source>
</evidence>
<dbReference type="PANTHER" id="PTHR42643">
    <property type="entry name" value="IONOTROPIC RECEPTOR 20A-RELATED"/>
    <property type="match status" value="1"/>
</dbReference>
<keyword evidence="10" id="KW-1185">Reference proteome</keyword>
<proteinExistence type="predicted"/>
<evidence type="ECO:0000256" key="1">
    <source>
        <dbReference type="ARBA" id="ARBA00004651"/>
    </source>
</evidence>